<dbReference type="EMBL" id="GGEC01069891">
    <property type="protein sequence ID" value="MBX50375.1"/>
    <property type="molecule type" value="Transcribed_RNA"/>
</dbReference>
<protein>
    <submittedName>
        <fullName evidence="1">Uncharacterized protein</fullName>
    </submittedName>
</protein>
<evidence type="ECO:0000313" key="1">
    <source>
        <dbReference type="EMBL" id="MBX50375.1"/>
    </source>
</evidence>
<dbReference type="AlphaFoldDB" id="A0A2P2P6K9"/>
<accession>A0A2P2P6K9</accession>
<reference evidence="1" key="1">
    <citation type="submission" date="2018-02" db="EMBL/GenBank/DDBJ databases">
        <title>Rhizophora mucronata_Transcriptome.</title>
        <authorList>
            <person name="Meera S.P."/>
            <person name="Sreeshan A."/>
            <person name="Augustine A."/>
        </authorList>
    </citation>
    <scope>NUCLEOTIDE SEQUENCE</scope>
    <source>
        <tissue evidence="1">Leaf</tissue>
    </source>
</reference>
<name>A0A2P2P6K9_RHIMU</name>
<organism evidence="1">
    <name type="scientific">Rhizophora mucronata</name>
    <name type="common">Asiatic mangrove</name>
    <dbReference type="NCBI Taxonomy" id="61149"/>
    <lineage>
        <taxon>Eukaryota</taxon>
        <taxon>Viridiplantae</taxon>
        <taxon>Streptophyta</taxon>
        <taxon>Embryophyta</taxon>
        <taxon>Tracheophyta</taxon>
        <taxon>Spermatophyta</taxon>
        <taxon>Magnoliopsida</taxon>
        <taxon>eudicotyledons</taxon>
        <taxon>Gunneridae</taxon>
        <taxon>Pentapetalae</taxon>
        <taxon>rosids</taxon>
        <taxon>fabids</taxon>
        <taxon>Malpighiales</taxon>
        <taxon>Rhizophoraceae</taxon>
        <taxon>Rhizophora</taxon>
    </lineage>
</organism>
<sequence>MDFESNHQKVHHRVLCFPKSC</sequence>
<proteinExistence type="predicted"/>